<evidence type="ECO:0000313" key="1">
    <source>
        <dbReference type="EMBL" id="GER32982.1"/>
    </source>
</evidence>
<dbReference type="GO" id="GO:0016740">
    <property type="term" value="F:transferase activity"/>
    <property type="evidence" value="ECO:0007669"/>
    <property type="project" value="UniProtKB-KW"/>
</dbReference>
<dbReference type="EMBL" id="BKCP01004650">
    <property type="protein sequence ID" value="GER32982.1"/>
    <property type="molecule type" value="Genomic_DNA"/>
</dbReference>
<proteinExistence type="predicted"/>
<reference evidence="2" key="1">
    <citation type="journal article" date="2019" name="Curr. Biol.">
        <title>Genome Sequence of Striga asiatica Provides Insight into the Evolution of Plant Parasitism.</title>
        <authorList>
            <person name="Yoshida S."/>
            <person name="Kim S."/>
            <person name="Wafula E.K."/>
            <person name="Tanskanen J."/>
            <person name="Kim Y.M."/>
            <person name="Honaas L."/>
            <person name="Yang Z."/>
            <person name="Spallek T."/>
            <person name="Conn C.E."/>
            <person name="Ichihashi Y."/>
            <person name="Cheong K."/>
            <person name="Cui S."/>
            <person name="Der J.P."/>
            <person name="Gundlach H."/>
            <person name="Jiao Y."/>
            <person name="Hori C."/>
            <person name="Ishida J.K."/>
            <person name="Kasahara H."/>
            <person name="Kiba T."/>
            <person name="Kim M.S."/>
            <person name="Koo N."/>
            <person name="Laohavisit A."/>
            <person name="Lee Y.H."/>
            <person name="Lumba S."/>
            <person name="McCourt P."/>
            <person name="Mortimer J.C."/>
            <person name="Mutuku J.M."/>
            <person name="Nomura T."/>
            <person name="Sasaki-Sekimoto Y."/>
            <person name="Seto Y."/>
            <person name="Wang Y."/>
            <person name="Wakatake T."/>
            <person name="Sakakibara H."/>
            <person name="Demura T."/>
            <person name="Yamaguchi S."/>
            <person name="Yoneyama K."/>
            <person name="Manabe R.I."/>
            <person name="Nelson D.C."/>
            <person name="Schulman A.H."/>
            <person name="Timko M.P."/>
            <person name="dePamphilis C.W."/>
            <person name="Choi D."/>
            <person name="Shirasu K."/>
        </authorList>
    </citation>
    <scope>NUCLEOTIDE SEQUENCE [LARGE SCALE GENOMIC DNA]</scope>
    <source>
        <strain evidence="2">cv. UVA1</strain>
    </source>
</reference>
<sequence>MPPIRPQKLTKAIPSLHTFLSLYSHLKHLLLPDFLEFQHVRLHRHPKTERVANAHGILGGPAHILHLPCNRDRTIHFRDFKHAVVIRAVIVGGGEMGQFGLVTRPGSWARFGLMWPDPYAKGVAFSWLESDNGLPVLSRVLAVKPTTPETWGHDMEVPDITVKGVLRWSKSNSVGLVASKKKSEKNLEDFRGDGIGSPGREGGHKRCRFRIQQRLWSINKTLWIPESTNFVDVSKVIHI</sequence>
<evidence type="ECO:0000313" key="2">
    <source>
        <dbReference type="Proteomes" id="UP000325081"/>
    </source>
</evidence>
<keyword evidence="1" id="KW-0808">Transferase</keyword>
<keyword evidence="2" id="KW-1185">Reference proteome</keyword>
<protein>
    <submittedName>
        <fullName evidence="1">Acetyl-coenzyme A carboxylase carboxyltransferase subunit alpha</fullName>
    </submittedName>
</protein>
<organism evidence="1 2">
    <name type="scientific">Striga asiatica</name>
    <name type="common">Asiatic witchweed</name>
    <name type="synonym">Buchnera asiatica</name>
    <dbReference type="NCBI Taxonomy" id="4170"/>
    <lineage>
        <taxon>Eukaryota</taxon>
        <taxon>Viridiplantae</taxon>
        <taxon>Streptophyta</taxon>
        <taxon>Embryophyta</taxon>
        <taxon>Tracheophyta</taxon>
        <taxon>Spermatophyta</taxon>
        <taxon>Magnoliopsida</taxon>
        <taxon>eudicotyledons</taxon>
        <taxon>Gunneridae</taxon>
        <taxon>Pentapetalae</taxon>
        <taxon>asterids</taxon>
        <taxon>lamiids</taxon>
        <taxon>Lamiales</taxon>
        <taxon>Orobanchaceae</taxon>
        <taxon>Buchnereae</taxon>
        <taxon>Striga</taxon>
    </lineage>
</organism>
<gene>
    <name evidence="1" type="ORF">STAS_09085</name>
</gene>
<dbReference type="AlphaFoldDB" id="A0A5A7PK37"/>
<name>A0A5A7PK37_STRAF</name>
<dbReference type="Proteomes" id="UP000325081">
    <property type="component" value="Unassembled WGS sequence"/>
</dbReference>
<comment type="caution">
    <text evidence="1">The sequence shown here is derived from an EMBL/GenBank/DDBJ whole genome shotgun (WGS) entry which is preliminary data.</text>
</comment>
<accession>A0A5A7PK37</accession>